<evidence type="ECO:0000313" key="2">
    <source>
        <dbReference type="EMBL" id="CAJ1393991.1"/>
    </source>
</evidence>
<dbReference type="EMBL" id="CAUJNA010002702">
    <property type="protein sequence ID" value="CAJ1393991.1"/>
    <property type="molecule type" value="Genomic_DNA"/>
</dbReference>
<keyword evidence="3" id="KW-1185">Reference proteome</keyword>
<feature type="compositionally biased region" description="Low complexity" evidence="1">
    <location>
        <begin position="196"/>
        <end position="205"/>
    </location>
</feature>
<feature type="compositionally biased region" description="Basic and acidic residues" evidence="1">
    <location>
        <begin position="88"/>
        <end position="110"/>
    </location>
</feature>
<feature type="region of interest" description="Disordered" evidence="1">
    <location>
        <begin position="73"/>
        <end position="145"/>
    </location>
</feature>
<accession>A0AA36IW53</accession>
<proteinExistence type="predicted"/>
<organism evidence="2 3">
    <name type="scientific">Effrenium voratum</name>
    <dbReference type="NCBI Taxonomy" id="2562239"/>
    <lineage>
        <taxon>Eukaryota</taxon>
        <taxon>Sar</taxon>
        <taxon>Alveolata</taxon>
        <taxon>Dinophyceae</taxon>
        <taxon>Suessiales</taxon>
        <taxon>Symbiodiniaceae</taxon>
        <taxon>Effrenium</taxon>
    </lineage>
</organism>
<evidence type="ECO:0000313" key="3">
    <source>
        <dbReference type="Proteomes" id="UP001178507"/>
    </source>
</evidence>
<sequence length="347" mass="38210">MAGGRDWISQIVAGCWPSRGWIPHTVTDSVALASWVWPPPHVLATQMALIRIAKGLCGRMGFHISKSEKLLAQRAMPKRSAQRGLTAAERRQQISQRRAEKQRQVAERDAAIATKVPAEAPASAAPEVAKASIARSDDNGSSAQESLDAGIDEELIAILVPDEGAALDAEEAKQVEEGAESDREEAEMQAEEAQAEAEAGSQAAAPGVTRRAFTAQQMREMIRGHAFSSGFHSYKQFASRPQPQDEGLRPRGKNAQDMEAQKRRFQSRNPNIFSVRLATDSEKEAWQLAKSCNRSASEGTLLRYAQNRVEDMTRAVKKSLGVDVTKTTRHRMRSRNSKSGHFEWLGR</sequence>
<reference evidence="2" key="1">
    <citation type="submission" date="2023-08" db="EMBL/GenBank/DDBJ databases">
        <authorList>
            <person name="Chen Y."/>
            <person name="Shah S."/>
            <person name="Dougan E. K."/>
            <person name="Thang M."/>
            <person name="Chan C."/>
        </authorList>
    </citation>
    <scope>NUCLEOTIDE SEQUENCE</scope>
</reference>
<dbReference type="AlphaFoldDB" id="A0AA36IW53"/>
<comment type="caution">
    <text evidence="2">The sequence shown here is derived from an EMBL/GenBank/DDBJ whole genome shotgun (WGS) entry which is preliminary data.</text>
</comment>
<gene>
    <name evidence="2" type="ORF">EVOR1521_LOCUS18736</name>
</gene>
<protein>
    <submittedName>
        <fullName evidence="2">Uncharacterized protein</fullName>
    </submittedName>
</protein>
<dbReference type="Proteomes" id="UP001178507">
    <property type="component" value="Unassembled WGS sequence"/>
</dbReference>
<feature type="compositionally biased region" description="Acidic residues" evidence="1">
    <location>
        <begin position="177"/>
        <end position="195"/>
    </location>
</feature>
<feature type="region of interest" description="Disordered" evidence="1">
    <location>
        <begin position="235"/>
        <end position="264"/>
    </location>
</feature>
<feature type="region of interest" description="Disordered" evidence="1">
    <location>
        <begin position="169"/>
        <end position="209"/>
    </location>
</feature>
<feature type="compositionally biased region" description="Basic and acidic residues" evidence="1">
    <location>
        <begin position="246"/>
        <end position="262"/>
    </location>
</feature>
<evidence type="ECO:0000256" key="1">
    <source>
        <dbReference type="SAM" id="MobiDB-lite"/>
    </source>
</evidence>
<name>A0AA36IW53_9DINO</name>
<feature type="compositionally biased region" description="Low complexity" evidence="1">
    <location>
        <begin position="115"/>
        <end position="132"/>
    </location>
</feature>